<evidence type="ECO:0000313" key="5">
    <source>
        <dbReference type="Proteomes" id="UP000468766"/>
    </source>
</evidence>
<protein>
    <recommendedName>
        <fullName evidence="3">Copper amine oxidase-like N-terminal domain-containing protein</fullName>
    </recommendedName>
</protein>
<dbReference type="AlphaFoldDB" id="A0A6I0F439"/>
<evidence type="ECO:0000256" key="1">
    <source>
        <dbReference type="SAM" id="Coils"/>
    </source>
</evidence>
<dbReference type="EMBL" id="WBXO01000008">
    <property type="protein sequence ID" value="KAB2951940.1"/>
    <property type="molecule type" value="Genomic_DNA"/>
</dbReference>
<feature type="domain" description="Copper amine oxidase-like N-terminal" evidence="3">
    <location>
        <begin position="699"/>
        <end position="790"/>
    </location>
</feature>
<comment type="caution">
    <text evidence="4">The sequence shown here is derived from an EMBL/GenBank/DDBJ whole genome shotgun (WGS) entry which is preliminary data.</text>
</comment>
<keyword evidence="1" id="KW-0175">Coiled coil</keyword>
<feature type="coiled-coil region" evidence="1">
    <location>
        <begin position="618"/>
        <end position="645"/>
    </location>
</feature>
<dbReference type="InterPro" id="IPR036582">
    <property type="entry name" value="Mao_N_sf"/>
</dbReference>
<feature type="transmembrane region" description="Helical" evidence="2">
    <location>
        <begin position="21"/>
        <end position="41"/>
    </location>
</feature>
<dbReference type="SUPFAM" id="SSF55383">
    <property type="entry name" value="Copper amine oxidase, domain N"/>
    <property type="match status" value="1"/>
</dbReference>
<dbReference type="Pfam" id="PF07833">
    <property type="entry name" value="Cu_amine_oxidN1"/>
    <property type="match status" value="1"/>
</dbReference>
<feature type="coiled-coil region" evidence="1">
    <location>
        <begin position="443"/>
        <end position="521"/>
    </location>
</feature>
<keyword evidence="2" id="KW-0812">Transmembrane</keyword>
<keyword evidence="5" id="KW-1185">Reference proteome</keyword>
<accession>A0A6I0F439</accession>
<evidence type="ECO:0000313" key="4">
    <source>
        <dbReference type="EMBL" id="KAB2951940.1"/>
    </source>
</evidence>
<evidence type="ECO:0000256" key="2">
    <source>
        <dbReference type="SAM" id="Phobius"/>
    </source>
</evidence>
<dbReference type="OrthoDB" id="1993083at2"/>
<organism evidence="4 5">
    <name type="scientific">Heliorestis acidaminivorans</name>
    <dbReference type="NCBI Taxonomy" id="553427"/>
    <lineage>
        <taxon>Bacteria</taxon>
        <taxon>Bacillati</taxon>
        <taxon>Bacillota</taxon>
        <taxon>Clostridia</taxon>
        <taxon>Eubacteriales</taxon>
        <taxon>Heliobacteriaceae</taxon>
        <taxon>Heliorestis</taxon>
    </lineage>
</organism>
<keyword evidence="2" id="KW-1133">Transmembrane helix</keyword>
<name>A0A6I0F439_9FIRM</name>
<gene>
    <name evidence="4" type="ORF">F9B85_10300</name>
</gene>
<dbReference type="InterPro" id="IPR012854">
    <property type="entry name" value="Cu_amine_oxidase-like_N"/>
</dbReference>
<reference evidence="4 5" key="1">
    <citation type="submission" date="2019-10" db="EMBL/GenBank/DDBJ databases">
        <title>Whole-genome sequence of the extremophile Heliorestis acidaminivorans DSM 24790.</title>
        <authorList>
            <person name="Kyndt J.A."/>
            <person name="Meyer T.E."/>
        </authorList>
    </citation>
    <scope>NUCLEOTIDE SEQUENCE [LARGE SCALE GENOMIC DNA]</scope>
    <source>
        <strain evidence="4 5">DSM 24790</strain>
    </source>
</reference>
<dbReference type="Proteomes" id="UP000468766">
    <property type="component" value="Unassembled WGS sequence"/>
</dbReference>
<sequence length="799" mass="90121">MVGKERGCMNRLPERPFNKKFTAGIVISLLISLLTFMSGYGQLLQAEANQRPSAREIPDKTLIIGTHLIAFEALNQEILDLALRSVDELMKKDDEIVQDKVFYKSDLNRGVWYDITNATSLVDITVSSRNAVADSVIDGLVLTHWTKRDGITIELGTGKQVSLQEIDSPANPEMLSELDLLKMVKEIQEGKLKALLEELAKNGGDSGRDLDKQIEDTKAKIALLDKIFQPVEDSFIDEMNKLLDGYDAIIQQLINQKTSSDRLINMTAEQKAIARAERDAFIFDKLIERINEATEIASMLEDGEFLSRLGTTLNELHQALIKAEARSDRAKPDQVLDKMADEFSQEMRKSAASGNVNKAIEDLLKVLAIDSLYNNRILDKELELKIIGLAMEQVSSSLQGQGTAKVLREMEDLLKFYQLRVDPEAYAKMLEDWLNKLRAMQGSDQVRDSIDKYAKELARLKAEASPEVAKSMSDLERLSNLMATLQEQYFTAAERGDSVALQQIKDQLDSANSLLQARQDQAAQDYKNLLERQNSLANRLAGATNANDKKLIQDELDQLMVQMAGLENILDGKNLIGLQNLDQLKQDLKNALSRDDMTTADKVAQGLVDLLSVLPDNLMSNQQKQSELEQALEQVKAKANQYVERAMNGAADNMTALAQNIEQLASDRGVGTSRTTVQPPLLPRPYTLVFEDLGVRLREPIIERNKTKYVEARPIFEALGSQILWQEERQRIVIQDRRYTMLLEYAVNSDIVYVNNRRMRLQEPIESIYGRTWIPLEVILDAYRMTSETGNETIYARSR</sequence>
<evidence type="ECO:0000259" key="3">
    <source>
        <dbReference type="Pfam" id="PF07833"/>
    </source>
</evidence>
<proteinExistence type="predicted"/>
<dbReference type="Gene3D" id="3.30.457.10">
    <property type="entry name" value="Copper amine oxidase-like, N-terminal domain"/>
    <property type="match status" value="1"/>
</dbReference>
<keyword evidence="2" id="KW-0472">Membrane</keyword>